<feature type="transmembrane region" description="Helical" evidence="2">
    <location>
        <begin position="12"/>
        <end position="30"/>
    </location>
</feature>
<name>A0A0N7DJT0_ENTFL</name>
<dbReference type="EMBL" id="KT290268">
    <property type="protein sequence ID" value="AKU62196.1"/>
    <property type="molecule type" value="Genomic_DNA"/>
</dbReference>
<accession>A0A0N7DJT0</accession>
<keyword evidence="2" id="KW-0472">Membrane</keyword>
<proteinExistence type="predicted"/>
<feature type="coiled-coil region" evidence="1">
    <location>
        <begin position="35"/>
        <end position="69"/>
    </location>
</feature>
<organism evidence="3">
    <name type="scientific">Enterococcus faecalis</name>
    <name type="common">Streptococcus faecalis</name>
    <dbReference type="NCBI Taxonomy" id="1351"/>
    <lineage>
        <taxon>Bacteria</taxon>
        <taxon>Bacillati</taxon>
        <taxon>Bacillota</taxon>
        <taxon>Bacilli</taxon>
        <taxon>Lactobacillales</taxon>
        <taxon>Enterococcaceae</taxon>
        <taxon>Enterococcus</taxon>
    </lineage>
</organism>
<keyword evidence="1" id="KW-0175">Coiled coil</keyword>
<keyword evidence="2" id="KW-0812">Transmembrane</keyword>
<gene>
    <name evidence="3" type="primary">ppd26</name>
</gene>
<dbReference type="AlphaFoldDB" id="A0A0N7DJT0"/>
<keyword evidence="3" id="KW-0614">Plasmid</keyword>
<keyword evidence="2" id="KW-1133">Transmembrane helix</keyword>
<evidence type="ECO:0000313" key="3">
    <source>
        <dbReference type="EMBL" id="AKU62196.1"/>
    </source>
</evidence>
<reference evidence="3" key="1">
    <citation type="journal article" date="2015" name="Nature">
        <title>Bacteriocin production augments niche competition by enterococci in the mammalian gastrointestinal tract.</title>
        <authorList>
            <person name="Kommineni S."/>
            <person name="Bretl D.J."/>
            <person name="Lam V."/>
            <person name="Chakraborty R."/>
            <person name="Hayward M."/>
            <person name="Simpson P."/>
            <person name="Cao Y."/>
            <person name="Bousounis P."/>
            <person name="Kristich C.J."/>
            <person name="Salzman N.H."/>
        </authorList>
    </citation>
    <scope>NUCLEOTIDE SEQUENCE</scope>
    <source>
        <strain evidence="3">CK135</strain>
        <plasmid evidence="3">pPD1</plasmid>
    </source>
</reference>
<geneLocation type="plasmid" evidence="3">
    <name>pPD1</name>
</geneLocation>
<protein>
    <submittedName>
        <fullName evidence="3">Ppd26</fullName>
    </submittedName>
</protein>
<evidence type="ECO:0000256" key="2">
    <source>
        <dbReference type="SAM" id="Phobius"/>
    </source>
</evidence>
<sequence>MNKLTTINGLQLGIFMLILITLFTLILIVFGHQNYRDLQRDHKDLQKEYRDINRKLTEVKDQLEHLEQQTTDYFYRLYKKE</sequence>
<evidence type="ECO:0000256" key="1">
    <source>
        <dbReference type="SAM" id="Coils"/>
    </source>
</evidence>